<keyword evidence="2 6" id="KW-0963">Cytoplasm</keyword>
<dbReference type="PANTHER" id="PTHR43648">
    <property type="entry name" value="ELECTRON TRANSFER FLAVOPROTEIN BETA SUBUNIT LYSINE METHYLTRANSFERASE"/>
    <property type="match status" value="1"/>
</dbReference>
<dbReference type="GO" id="GO:0005840">
    <property type="term" value="C:ribosome"/>
    <property type="evidence" value="ECO:0007669"/>
    <property type="project" value="UniProtKB-KW"/>
</dbReference>
<organism evidence="7 8">
    <name type="scientific">Nitrosomonas stercoris</name>
    <dbReference type="NCBI Taxonomy" id="1444684"/>
    <lineage>
        <taxon>Bacteria</taxon>
        <taxon>Pseudomonadati</taxon>
        <taxon>Pseudomonadota</taxon>
        <taxon>Betaproteobacteria</taxon>
        <taxon>Nitrosomonadales</taxon>
        <taxon>Nitrosomonadaceae</taxon>
        <taxon>Nitrosomonas</taxon>
    </lineage>
</organism>
<dbReference type="InterPro" id="IPR050078">
    <property type="entry name" value="Ribosomal_L11_MeTrfase_PrmA"/>
</dbReference>
<gene>
    <name evidence="6" type="primary">prmA</name>
    <name evidence="7" type="ORF">Nstercoris_01572</name>
</gene>
<evidence type="ECO:0000256" key="2">
    <source>
        <dbReference type="ARBA" id="ARBA00022490"/>
    </source>
</evidence>
<dbReference type="EC" id="2.1.1.-" evidence="6"/>
<comment type="catalytic activity">
    <reaction evidence="6">
        <text>L-lysyl-[protein] + 3 S-adenosyl-L-methionine = N(6),N(6),N(6)-trimethyl-L-lysyl-[protein] + 3 S-adenosyl-L-homocysteine + 3 H(+)</text>
        <dbReference type="Rhea" id="RHEA:54192"/>
        <dbReference type="Rhea" id="RHEA-COMP:9752"/>
        <dbReference type="Rhea" id="RHEA-COMP:13826"/>
        <dbReference type="ChEBI" id="CHEBI:15378"/>
        <dbReference type="ChEBI" id="CHEBI:29969"/>
        <dbReference type="ChEBI" id="CHEBI:57856"/>
        <dbReference type="ChEBI" id="CHEBI:59789"/>
        <dbReference type="ChEBI" id="CHEBI:61961"/>
    </reaction>
</comment>
<comment type="subcellular location">
    <subcellularLocation>
        <location evidence="6">Cytoplasm</location>
    </subcellularLocation>
</comment>
<name>A0A4Y1YNP6_9PROT</name>
<feature type="binding site" evidence="6">
    <location>
        <position position="194"/>
    </location>
    <ligand>
        <name>S-adenosyl-L-methionine</name>
        <dbReference type="ChEBI" id="CHEBI:59789"/>
    </ligand>
</feature>
<keyword evidence="4 6" id="KW-0808">Transferase</keyword>
<feature type="binding site" evidence="6">
    <location>
        <position position="244"/>
    </location>
    <ligand>
        <name>S-adenosyl-L-methionine</name>
        <dbReference type="ChEBI" id="CHEBI:59789"/>
    </ligand>
</feature>
<dbReference type="HAMAP" id="MF_00735">
    <property type="entry name" value="Methyltr_PrmA"/>
    <property type="match status" value="1"/>
</dbReference>
<evidence type="ECO:0000313" key="7">
    <source>
        <dbReference type="EMBL" id="BBL35309.1"/>
    </source>
</evidence>
<dbReference type="Gene3D" id="3.40.50.150">
    <property type="entry name" value="Vaccinia Virus protein VP39"/>
    <property type="match status" value="1"/>
</dbReference>
<comment type="function">
    <text evidence="6">Methylates ribosomal protein L11.</text>
</comment>
<keyword evidence="8" id="KW-1185">Reference proteome</keyword>
<evidence type="ECO:0000256" key="6">
    <source>
        <dbReference type="HAMAP-Rule" id="MF_00735"/>
    </source>
</evidence>
<dbReference type="InterPro" id="IPR004498">
    <property type="entry name" value="Ribosomal_PrmA_MeTrfase"/>
</dbReference>
<dbReference type="AlphaFoldDB" id="A0A4Y1YNP6"/>
<dbReference type="KEGG" id="nst:Nstercoris_01572"/>
<dbReference type="InterPro" id="IPR029063">
    <property type="entry name" value="SAM-dependent_MTases_sf"/>
</dbReference>
<dbReference type="PIRSF" id="PIRSF000401">
    <property type="entry name" value="RPL11_MTase"/>
    <property type="match status" value="1"/>
</dbReference>
<dbReference type="Pfam" id="PF06325">
    <property type="entry name" value="PrmA"/>
    <property type="match status" value="1"/>
</dbReference>
<dbReference type="CDD" id="cd02440">
    <property type="entry name" value="AdoMet_MTases"/>
    <property type="match status" value="1"/>
</dbReference>
<sequence>MPWLSLTFKVRPNYVDLVSDQLLEQGALSIDVHDAGEGTDQEQPLFGEPGSPAEQIWLQTEITALLEESADIDEIVQTIAEVTGSSALPEYQLAHVAEQDWVRLTQSQFDPIEISPRLWIVPSWHTLPDPSAINLRLDPGLAFGTGSHPTTRLCLTWLDQFIQSSDRVFDYGCGSGILAIAALKLGAQRVMGVDIDPNAITASLENARNNQCDSARLLFTTALSSLDTDEATAEWLPATVVVANILTNPLIMLAPILMHAVQTGGRIVLSGILTEQEDEVLQVYSEWFDMQVVARDQGWVLLVGQKIARNKT</sequence>
<protein>
    <recommendedName>
        <fullName evidence="6">Ribosomal protein L11 methyltransferase</fullName>
        <shortName evidence="6">L11 Mtase</shortName>
        <ecNumber evidence="6">2.1.1.-</ecNumber>
    </recommendedName>
</protein>
<reference evidence="7 8" key="1">
    <citation type="submission" date="2019-06" db="EMBL/GenBank/DDBJ databases">
        <title>Nitrosomonas stercoris KYUHI-S whole genome shotgun sequence.</title>
        <authorList>
            <person name="Nakagawa T."/>
            <person name="Tsuchiya Y."/>
            <person name="Takahashi R."/>
        </authorList>
    </citation>
    <scope>NUCLEOTIDE SEQUENCE [LARGE SCALE GENOMIC DNA]</scope>
    <source>
        <strain evidence="7 8">KYUHI-S</strain>
    </source>
</reference>
<accession>A0A4Y1YNP6</accession>
<evidence type="ECO:0000256" key="5">
    <source>
        <dbReference type="ARBA" id="ARBA00022691"/>
    </source>
</evidence>
<keyword evidence="5 6" id="KW-0949">S-adenosyl-L-methionine</keyword>
<evidence type="ECO:0000256" key="1">
    <source>
        <dbReference type="ARBA" id="ARBA00009741"/>
    </source>
</evidence>
<dbReference type="SUPFAM" id="SSF53335">
    <property type="entry name" value="S-adenosyl-L-methionine-dependent methyltransferases"/>
    <property type="match status" value="1"/>
</dbReference>
<dbReference type="GO" id="GO:0016279">
    <property type="term" value="F:protein-lysine N-methyltransferase activity"/>
    <property type="evidence" value="ECO:0007669"/>
    <property type="project" value="TreeGrafter"/>
</dbReference>
<dbReference type="Proteomes" id="UP000316473">
    <property type="component" value="Chromosome"/>
</dbReference>
<keyword evidence="7" id="KW-0687">Ribonucleoprotein</keyword>
<dbReference type="GO" id="GO:0005829">
    <property type="term" value="C:cytosol"/>
    <property type="evidence" value="ECO:0007669"/>
    <property type="project" value="TreeGrafter"/>
</dbReference>
<dbReference type="PANTHER" id="PTHR43648:SF1">
    <property type="entry name" value="ELECTRON TRANSFER FLAVOPROTEIN BETA SUBUNIT LYSINE METHYLTRANSFERASE"/>
    <property type="match status" value="1"/>
</dbReference>
<keyword evidence="3 6" id="KW-0489">Methyltransferase</keyword>
<dbReference type="GO" id="GO:0032259">
    <property type="term" value="P:methylation"/>
    <property type="evidence" value="ECO:0007669"/>
    <property type="project" value="UniProtKB-KW"/>
</dbReference>
<evidence type="ECO:0000313" key="8">
    <source>
        <dbReference type="Proteomes" id="UP000316473"/>
    </source>
</evidence>
<dbReference type="NCBIfam" id="TIGR00406">
    <property type="entry name" value="prmA"/>
    <property type="match status" value="1"/>
</dbReference>
<comment type="similarity">
    <text evidence="1 6">Belongs to the methyltransferase superfamily. PrmA family.</text>
</comment>
<feature type="binding site" evidence="6">
    <location>
        <position position="172"/>
    </location>
    <ligand>
        <name>S-adenosyl-L-methionine</name>
        <dbReference type="ChEBI" id="CHEBI:59789"/>
    </ligand>
</feature>
<keyword evidence="7" id="KW-0689">Ribosomal protein</keyword>
<evidence type="ECO:0000256" key="3">
    <source>
        <dbReference type="ARBA" id="ARBA00022603"/>
    </source>
</evidence>
<feature type="binding site" evidence="6">
    <location>
        <position position="151"/>
    </location>
    <ligand>
        <name>S-adenosyl-L-methionine</name>
        <dbReference type="ChEBI" id="CHEBI:59789"/>
    </ligand>
</feature>
<dbReference type="EMBL" id="AP019755">
    <property type="protein sequence ID" value="BBL35309.1"/>
    <property type="molecule type" value="Genomic_DNA"/>
</dbReference>
<proteinExistence type="inferred from homology"/>
<evidence type="ECO:0000256" key="4">
    <source>
        <dbReference type="ARBA" id="ARBA00022679"/>
    </source>
</evidence>